<comment type="similarity">
    <text evidence="1">Belongs to the CbiD family.</text>
</comment>
<sequence>MNRQVFDLSVPAPNGLRRGRTTGACATAAVKAALLLLLRGERVTQVSVRLPDPAWCLLVPVRSVDQVGDAARAEVVKDAGDDPDCTHGAVISALVKRNDAGQIRFLAGPGVGTATAPGLRVALGEPAINPVPRQMMGWAVEDVAGEEAGFDLEIGCEGGEALARKTYNPRLGIVGGISILGTSGIVEPMSLSAYQASIEVYIRVALGAAAENASEQEPAASGSLPLRGRVRVRELNSHGLFQFPNKGGAIALLPGKIGAAFGSKRLKLPTRALVQISNFLGFAVDQVQALIEQGEAGLDTLWLLGHPGKLAKVLDGHWDTHSSRSAMAMPAIAREAEAFGFDAETVAALAQANTVEAAAILLNGERRGREFWIYLENRIAATVARRVPAVPKVEARLFMLDGTALGAAA</sequence>
<reference evidence="2" key="1">
    <citation type="submission" date="2019-06" db="EMBL/GenBank/DDBJ databases">
        <title>Complete genome sequence of Methylogaea oryzae strain JCM16910.</title>
        <authorList>
            <person name="Asakawa S."/>
        </authorList>
    </citation>
    <scope>NUCLEOTIDE SEQUENCE</scope>
    <source>
        <strain evidence="2">E10</strain>
    </source>
</reference>
<comment type="function">
    <text evidence="1">Catalyzes the methylation of C-1 in cobalt-precorrin-5B to form cobalt-precorrin-6A.</text>
</comment>
<dbReference type="KEGG" id="moz:MoryE10_23670"/>
<keyword evidence="1" id="KW-0169">Cobalamin biosynthesis</keyword>
<proteinExistence type="inferred from homology"/>
<gene>
    <name evidence="1 2" type="primary">cbiD</name>
    <name evidence="2" type="ORF">MoryE10_23670</name>
</gene>
<dbReference type="PANTHER" id="PTHR35863:SF1">
    <property type="entry name" value="COBALT-PRECORRIN-5B C(1)-METHYLTRANSFERASE"/>
    <property type="match status" value="1"/>
</dbReference>
<organism evidence="2 3">
    <name type="scientific">Methylogaea oryzae</name>
    <dbReference type="NCBI Taxonomy" id="1295382"/>
    <lineage>
        <taxon>Bacteria</taxon>
        <taxon>Pseudomonadati</taxon>
        <taxon>Pseudomonadota</taxon>
        <taxon>Gammaproteobacteria</taxon>
        <taxon>Methylococcales</taxon>
        <taxon>Methylococcaceae</taxon>
        <taxon>Methylogaea</taxon>
    </lineage>
</organism>
<dbReference type="GO" id="GO:0008168">
    <property type="term" value="F:methyltransferase activity"/>
    <property type="evidence" value="ECO:0007669"/>
    <property type="project" value="UniProtKB-UniRule"/>
</dbReference>
<evidence type="ECO:0000256" key="1">
    <source>
        <dbReference type="HAMAP-Rule" id="MF_00787"/>
    </source>
</evidence>
<dbReference type="HAMAP" id="MF_00787">
    <property type="entry name" value="CbiD"/>
    <property type="match status" value="1"/>
</dbReference>
<name>A0A8D5AL53_9GAMM</name>
<dbReference type="Proteomes" id="UP000824988">
    <property type="component" value="Chromosome"/>
</dbReference>
<evidence type="ECO:0000313" key="3">
    <source>
        <dbReference type="Proteomes" id="UP000824988"/>
    </source>
</evidence>
<comment type="pathway">
    <text evidence="1">Cofactor biosynthesis; adenosylcobalamin biosynthesis; cob(II)yrinate a,c-diamide from sirohydrochlorin (anaerobic route): step 6/10.</text>
</comment>
<comment type="catalytic activity">
    <reaction evidence="1">
        <text>Co-precorrin-5B + S-adenosyl-L-methionine = Co-precorrin-6A + S-adenosyl-L-homocysteine</text>
        <dbReference type="Rhea" id="RHEA:26285"/>
        <dbReference type="ChEBI" id="CHEBI:57856"/>
        <dbReference type="ChEBI" id="CHEBI:59789"/>
        <dbReference type="ChEBI" id="CHEBI:60063"/>
        <dbReference type="ChEBI" id="CHEBI:60064"/>
        <dbReference type="EC" id="2.1.1.195"/>
    </reaction>
</comment>
<dbReference type="NCBIfam" id="TIGR00312">
    <property type="entry name" value="cbiD"/>
    <property type="match status" value="1"/>
</dbReference>
<dbReference type="EC" id="2.1.1.195" evidence="1"/>
<dbReference type="PIRSF" id="PIRSF026782">
    <property type="entry name" value="CbiD"/>
    <property type="match status" value="1"/>
</dbReference>
<keyword evidence="1" id="KW-0808">Transferase</keyword>
<dbReference type="GO" id="GO:0032259">
    <property type="term" value="P:methylation"/>
    <property type="evidence" value="ECO:0007669"/>
    <property type="project" value="UniProtKB-KW"/>
</dbReference>
<dbReference type="Pfam" id="PF01888">
    <property type="entry name" value="CbiD"/>
    <property type="match status" value="2"/>
</dbReference>
<protein>
    <recommendedName>
        <fullName evidence="1">Cobalt-precorrin-5B C(1)-methyltransferase</fullName>
        <ecNumber evidence="1">2.1.1.195</ecNumber>
    </recommendedName>
    <alternativeName>
        <fullName evidence="1">Cobalt-precorrin-6A synthase</fullName>
    </alternativeName>
</protein>
<dbReference type="AlphaFoldDB" id="A0A8D5AL53"/>
<dbReference type="EMBL" id="AP019782">
    <property type="protein sequence ID" value="BBL71761.1"/>
    <property type="molecule type" value="Genomic_DNA"/>
</dbReference>
<keyword evidence="3" id="KW-1185">Reference proteome</keyword>
<accession>A0A8D5AL53</accession>
<dbReference type="RefSeq" id="WP_246598851.1">
    <property type="nucleotide sequence ID" value="NZ_AP019782.1"/>
</dbReference>
<keyword evidence="1" id="KW-0489">Methyltransferase</keyword>
<keyword evidence="1" id="KW-0949">S-adenosyl-L-methionine</keyword>
<dbReference type="GO" id="GO:0019251">
    <property type="term" value="P:anaerobic cobalamin biosynthetic process"/>
    <property type="evidence" value="ECO:0007669"/>
    <property type="project" value="UniProtKB-UniRule"/>
</dbReference>
<dbReference type="PANTHER" id="PTHR35863">
    <property type="entry name" value="COBALT-PRECORRIN-5B C(1)-METHYLTRANSFERASE"/>
    <property type="match status" value="1"/>
</dbReference>
<evidence type="ECO:0000313" key="2">
    <source>
        <dbReference type="EMBL" id="BBL71761.1"/>
    </source>
</evidence>
<dbReference type="UniPathway" id="UPA00148">
    <property type="reaction ID" value="UER00227"/>
</dbReference>
<dbReference type="InterPro" id="IPR002748">
    <property type="entry name" value="CbiD"/>
</dbReference>